<dbReference type="AlphaFoldDB" id="A0A9P5WXL5"/>
<keyword evidence="2" id="KW-1185">Reference proteome</keyword>
<proteinExistence type="predicted"/>
<protein>
    <submittedName>
        <fullName evidence="1">Uncharacterized protein</fullName>
    </submittedName>
</protein>
<evidence type="ECO:0000313" key="1">
    <source>
        <dbReference type="EMBL" id="KAF9439640.1"/>
    </source>
</evidence>
<sequence length="132" mass="13946">MEVDGFTIVGLVWVDVGDEDEVNSQVKGDVCVGILSAGDDLGVTSSKLEEGDSLISGDNSETVCSIWMTSMLYHWTLKSVPTEYGWWLVGGPQAARGSSASGAELIGISTSEDAECGPEVSLEWEVVKGTVE</sequence>
<dbReference type="Proteomes" id="UP000807342">
    <property type="component" value="Unassembled WGS sequence"/>
</dbReference>
<gene>
    <name evidence="1" type="ORF">P691DRAFT_785673</name>
</gene>
<dbReference type="EMBL" id="MU153782">
    <property type="protein sequence ID" value="KAF9439640.1"/>
    <property type="molecule type" value="Genomic_DNA"/>
</dbReference>
<evidence type="ECO:0000313" key="2">
    <source>
        <dbReference type="Proteomes" id="UP000807342"/>
    </source>
</evidence>
<accession>A0A9P5WXL5</accession>
<name>A0A9P5WXL5_9AGAR</name>
<comment type="caution">
    <text evidence="1">The sequence shown here is derived from an EMBL/GenBank/DDBJ whole genome shotgun (WGS) entry which is preliminary data.</text>
</comment>
<reference evidence="1" key="1">
    <citation type="submission" date="2020-11" db="EMBL/GenBank/DDBJ databases">
        <authorList>
            <consortium name="DOE Joint Genome Institute"/>
            <person name="Ahrendt S."/>
            <person name="Riley R."/>
            <person name="Andreopoulos W."/>
            <person name="Labutti K."/>
            <person name="Pangilinan J."/>
            <person name="Ruiz-Duenas F.J."/>
            <person name="Barrasa J.M."/>
            <person name="Sanchez-Garcia M."/>
            <person name="Camarero S."/>
            <person name="Miyauchi S."/>
            <person name="Serrano A."/>
            <person name="Linde D."/>
            <person name="Babiker R."/>
            <person name="Drula E."/>
            <person name="Ayuso-Fernandez I."/>
            <person name="Pacheco R."/>
            <person name="Padilla G."/>
            <person name="Ferreira P."/>
            <person name="Barriuso J."/>
            <person name="Kellner H."/>
            <person name="Castanera R."/>
            <person name="Alfaro M."/>
            <person name="Ramirez L."/>
            <person name="Pisabarro A.G."/>
            <person name="Kuo A."/>
            <person name="Tritt A."/>
            <person name="Lipzen A."/>
            <person name="He G."/>
            <person name="Yan M."/>
            <person name="Ng V."/>
            <person name="Cullen D."/>
            <person name="Martin F."/>
            <person name="Rosso M.-N."/>
            <person name="Henrissat B."/>
            <person name="Hibbett D."/>
            <person name="Martinez A.T."/>
            <person name="Grigoriev I.V."/>
        </authorList>
    </citation>
    <scope>NUCLEOTIDE SEQUENCE</scope>
    <source>
        <strain evidence="1">MF-IS2</strain>
    </source>
</reference>
<organism evidence="1 2">
    <name type="scientific">Macrolepiota fuliginosa MF-IS2</name>
    <dbReference type="NCBI Taxonomy" id="1400762"/>
    <lineage>
        <taxon>Eukaryota</taxon>
        <taxon>Fungi</taxon>
        <taxon>Dikarya</taxon>
        <taxon>Basidiomycota</taxon>
        <taxon>Agaricomycotina</taxon>
        <taxon>Agaricomycetes</taxon>
        <taxon>Agaricomycetidae</taxon>
        <taxon>Agaricales</taxon>
        <taxon>Agaricineae</taxon>
        <taxon>Agaricaceae</taxon>
        <taxon>Macrolepiota</taxon>
    </lineage>
</organism>